<reference evidence="2" key="1">
    <citation type="journal article" date="2019" name="Int. J. Syst. Evol. Microbiol.">
        <title>The Global Catalogue of Microorganisms (GCM) 10K type strain sequencing project: providing services to taxonomists for standard genome sequencing and annotation.</title>
        <authorList>
            <consortium name="The Broad Institute Genomics Platform"/>
            <consortium name="The Broad Institute Genome Sequencing Center for Infectious Disease"/>
            <person name="Wu L."/>
            <person name="Ma J."/>
        </authorList>
    </citation>
    <scope>NUCLEOTIDE SEQUENCE [LARGE SCALE GENOMIC DNA]</scope>
    <source>
        <strain evidence="2">CGMCC 1.15474</strain>
    </source>
</reference>
<evidence type="ECO:0000313" key="1">
    <source>
        <dbReference type="EMBL" id="MFD2213117.1"/>
    </source>
</evidence>
<gene>
    <name evidence="1" type="ORF">ACFSKK_05240</name>
</gene>
<dbReference type="EMBL" id="JBHUIK010000001">
    <property type="protein sequence ID" value="MFD2213117.1"/>
    <property type="molecule type" value="Genomic_DNA"/>
</dbReference>
<keyword evidence="2" id="KW-1185">Reference proteome</keyword>
<name>A0ABW5BTR2_9BACI</name>
<dbReference type="Proteomes" id="UP001597318">
    <property type="component" value="Unassembled WGS sequence"/>
</dbReference>
<protein>
    <recommendedName>
        <fullName evidence="3">PepSY domain-containing protein</fullName>
    </recommendedName>
</protein>
<accession>A0ABW5BTR2</accession>
<evidence type="ECO:0000313" key="2">
    <source>
        <dbReference type="Proteomes" id="UP001597318"/>
    </source>
</evidence>
<proteinExistence type="predicted"/>
<dbReference type="RefSeq" id="WP_247341359.1">
    <property type="nucleotide sequence ID" value="NZ_CP095550.1"/>
</dbReference>
<comment type="caution">
    <text evidence="1">The sequence shown here is derived from an EMBL/GenBank/DDBJ whole genome shotgun (WGS) entry which is preliminary data.</text>
</comment>
<sequence>MKYFVIFMTVLICTACNTNNQDEAMNGAEVEQEQGLLQTGNDEIKRNDDLLVESREEVNLDNNDDPLHPTEAEQLVKKKIGSEHNENTIVQYDHLENGHYIIHVYSLDGEKENSEAWYMVDLKTQKVEKLQR</sequence>
<organism evidence="1 2">
    <name type="scientific">Metabacillus endolithicus</name>
    <dbReference type="NCBI Taxonomy" id="1535204"/>
    <lineage>
        <taxon>Bacteria</taxon>
        <taxon>Bacillati</taxon>
        <taxon>Bacillota</taxon>
        <taxon>Bacilli</taxon>
        <taxon>Bacillales</taxon>
        <taxon>Bacillaceae</taxon>
        <taxon>Metabacillus</taxon>
    </lineage>
</organism>
<evidence type="ECO:0008006" key="3">
    <source>
        <dbReference type="Google" id="ProtNLM"/>
    </source>
</evidence>